<dbReference type="Proteomes" id="UP001285244">
    <property type="component" value="Unassembled WGS sequence"/>
</dbReference>
<dbReference type="PANTHER" id="PTHR47268:SF4">
    <property type="entry name" value="ACYLPHOSPHATASE"/>
    <property type="match status" value="1"/>
</dbReference>
<evidence type="ECO:0000313" key="9">
    <source>
        <dbReference type="Proteomes" id="UP001285244"/>
    </source>
</evidence>
<evidence type="ECO:0000256" key="2">
    <source>
        <dbReference type="ARBA" id="ARBA00012150"/>
    </source>
</evidence>
<evidence type="ECO:0000259" key="7">
    <source>
        <dbReference type="PROSITE" id="PS51160"/>
    </source>
</evidence>
<dbReference type="InterPro" id="IPR017968">
    <property type="entry name" value="Acylphosphatase_CS"/>
</dbReference>
<dbReference type="InterPro" id="IPR020456">
    <property type="entry name" value="Acylphosphatase"/>
</dbReference>
<dbReference type="PANTHER" id="PTHR47268">
    <property type="entry name" value="ACYLPHOSPHATASE"/>
    <property type="match status" value="1"/>
</dbReference>
<name>A0ABU4WN28_9FIRM</name>
<dbReference type="EMBL" id="JALBUS010000015">
    <property type="protein sequence ID" value="MDX8417965.1"/>
    <property type="molecule type" value="Genomic_DNA"/>
</dbReference>
<dbReference type="PROSITE" id="PS00151">
    <property type="entry name" value="ACYLPHOSPHATASE_2"/>
    <property type="match status" value="1"/>
</dbReference>
<gene>
    <name evidence="8" type="ORF">MOZ64_08980</name>
</gene>
<evidence type="ECO:0000256" key="4">
    <source>
        <dbReference type="ARBA" id="ARBA00047645"/>
    </source>
</evidence>
<dbReference type="PROSITE" id="PS51160">
    <property type="entry name" value="ACYLPHOSPHATASE_3"/>
    <property type="match status" value="1"/>
</dbReference>
<dbReference type="InterPro" id="IPR001792">
    <property type="entry name" value="Acylphosphatase-like_dom"/>
</dbReference>
<reference evidence="8 9" key="1">
    <citation type="submission" date="2022-03" db="EMBL/GenBank/DDBJ databases">
        <title>Novel taxa within the pig intestine.</title>
        <authorList>
            <person name="Wylensek D."/>
            <person name="Bishof K."/>
            <person name="Afrizal A."/>
            <person name="Clavel T."/>
        </authorList>
    </citation>
    <scope>NUCLEOTIDE SEQUENCE [LARGE SCALE GENOMIC DNA]</scope>
    <source>
        <strain evidence="8 9">Cla-KB-P134</strain>
    </source>
</reference>
<accession>A0ABU4WN28</accession>
<dbReference type="Gene3D" id="3.30.70.100">
    <property type="match status" value="1"/>
</dbReference>
<evidence type="ECO:0000313" key="8">
    <source>
        <dbReference type="EMBL" id="MDX8417965.1"/>
    </source>
</evidence>
<dbReference type="Pfam" id="PF00708">
    <property type="entry name" value="Acylphosphatase"/>
    <property type="match status" value="1"/>
</dbReference>
<feature type="domain" description="Acylphosphatase-like" evidence="7">
    <location>
        <begin position="3"/>
        <end position="89"/>
    </location>
</feature>
<dbReference type="InterPro" id="IPR036046">
    <property type="entry name" value="Acylphosphatase-like_dom_sf"/>
</dbReference>
<evidence type="ECO:0000256" key="3">
    <source>
        <dbReference type="ARBA" id="ARBA00015991"/>
    </source>
</evidence>
<keyword evidence="9" id="KW-1185">Reference proteome</keyword>
<dbReference type="SUPFAM" id="SSF54975">
    <property type="entry name" value="Acylphosphatase/BLUF domain-like"/>
    <property type="match status" value="1"/>
</dbReference>
<evidence type="ECO:0000256" key="5">
    <source>
        <dbReference type="PROSITE-ProRule" id="PRU00520"/>
    </source>
</evidence>
<comment type="caution">
    <text evidence="8">The sequence shown here is derived from an EMBL/GenBank/DDBJ whole genome shotgun (WGS) entry which is preliminary data.</text>
</comment>
<organism evidence="8 9">
    <name type="scientific">Absicoccus intestinalis</name>
    <dbReference type="NCBI Taxonomy" id="2926319"/>
    <lineage>
        <taxon>Bacteria</taxon>
        <taxon>Bacillati</taxon>
        <taxon>Bacillota</taxon>
        <taxon>Erysipelotrichia</taxon>
        <taxon>Erysipelotrichales</taxon>
        <taxon>Erysipelotrichaceae</taxon>
        <taxon>Absicoccus</taxon>
    </lineage>
</organism>
<evidence type="ECO:0000256" key="1">
    <source>
        <dbReference type="ARBA" id="ARBA00005614"/>
    </source>
</evidence>
<proteinExistence type="inferred from homology"/>
<keyword evidence="5" id="KW-0378">Hydrolase</keyword>
<comment type="similarity">
    <text evidence="1 6">Belongs to the acylphosphatase family.</text>
</comment>
<sequence>MERKHIWFTGQVQGVGFRWTASQLAEKMHLSGWCRNDMDGRVEMEIQGEASMISRFLKELGSFGSIRIDHMDMHSIPVVSNETGFEVKFWW</sequence>
<dbReference type="RefSeq" id="WP_320326232.1">
    <property type="nucleotide sequence ID" value="NZ_JALBUS010000015.1"/>
</dbReference>
<protein>
    <recommendedName>
        <fullName evidence="3 5">acylphosphatase</fullName>
        <ecNumber evidence="2 5">3.6.1.7</ecNumber>
    </recommendedName>
</protein>
<comment type="catalytic activity">
    <reaction evidence="4 5">
        <text>an acyl phosphate + H2O = a carboxylate + phosphate + H(+)</text>
        <dbReference type="Rhea" id="RHEA:14965"/>
        <dbReference type="ChEBI" id="CHEBI:15377"/>
        <dbReference type="ChEBI" id="CHEBI:15378"/>
        <dbReference type="ChEBI" id="CHEBI:29067"/>
        <dbReference type="ChEBI" id="CHEBI:43474"/>
        <dbReference type="ChEBI" id="CHEBI:59918"/>
        <dbReference type="EC" id="3.6.1.7"/>
    </reaction>
</comment>
<feature type="active site" evidence="5">
    <location>
        <position position="36"/>
    </location>
</feature>
<feature type="active site" evidence="5">
    <location>
        <position position="18"/>
    </location>
</feature>
<evidence type="ECO:0000256" key="6">
    <source>
        <dbReference type="RuleBase" id="RU004168"/>
    </source>
</evidence>
<dbReference type="EC" id="3.6.1.7" evidence="2 5"/>